<evidence type="ECO:0000313" key="1">
    <source>
        <dbReference type="EMBL" id="MET3757879.1"/>
    </source>
</evidence>
<dbReference type="EMBL" id="JBEPMY010000021">
    <property type="protein sequence ID" value="MET3757879.1"/>
    <property type="molecule type" value="Genomic_DNA"/>
</dbReference>
<reference evidence="1 2" key="1">
    <citation type="submission" date="2024-06" db="EMBL/GenBank/DDBJ databases">
        <title>Genomic Encyclopedia of Type Strains, Phase IV (KMG-IV): sequencing the most valuable type-strain genomes for metagenomic binning, comparative biology and taxonomic classification.</title>
        <authorList>
            <person name="Goeker M."/>
        </authorList>
    </citation>
    <scope>NUCLEOTIDE SEQUENCE [LARGE SCALE GENOMIC DNA]</scope>
    <source>
        <strain evidence="1 2">DSM 29288</strain>
    </source>
</reference>
<accession>A0ABV2MNX8</accession>
<organism evidence="1 2">
    <name type="scientific">Rhizobium binae</name>
    <dbReference type="NCBI Taxonomy" id="1138190"/>
    <lineage>
        <taxon>Bacteria</taxon>
        <taxon>Pseudomonadati</taxon>
        <taxon>Pseudomonadota</taxon>
        <taxon>Alphaproteobacteria</taxon>
        <taxon>Hyphomicrobiales</taxon>
        <taxon>Rhizobiaceae</taxon>
        <taxon>Rhizobium/Agrobacterium group</taxon>
        <taxon>Rhizobium</taxon>
    </lineage>
</organism>
<dbReference type="Proteomes" id="UP001549077">
    <property type="component" value="Unassembled WGS sequence"/>
</dbReference>
<proteinExistence type="predicted"/>
<protein>
    <submittedName>
        <fullName evidence="1">Uncharacterized protein</fullName>
    </submittedName>
</protein>
<keyword evidence="2" id="KW-1185">Reference proteome</keyword>
<evidence type="ECO:0000313" key="2">
    <source>
        <dbReference type="Proteomes" id="UP001549077"/>
    </source>
</evidence>
<dbReference type="GeneID" id="91152745"/>
<dbReference type="RefSeq" id="WP_168298580.1">
    <property type="nucleotide sequence ID" value="NZ_CP071610.1"/>
</dbReference>
<sequence length="125" mass="12939">MATAETSHGPVIAAAIAFLVGIAGGYAINEIVSSSQVTDLEREIVRLKDEEQRKARTGAPSDEEASAAIAKSGRAMLISECKPRQAVPGVTCTGMITTTTGSFAGTTQPGVLSFAKIDGTWAQIQ</sequence>
<name>A0ABV2MNX8_9HYPH</name>
<gene>
    <name evidence="1" type="ORF">ABID08_005260</name>
</gene>
<comment type="caution">
    <text evidence="1">The sequence shown here is derived from an EMBL/GenBank/DDBJ whole genome shotgun (WGS) entry which is preliminary data.</text>
</comment>